<dbReference type="InterPro" id="IPR004450">
    <property type="entry name" value="Thr_synthase-like"/>
</dbReference>
<dbReference type="Gene3D" id="3.40.50.1100">
    <property type="match status" value="2"/>
</dbReference>
<dbReference type="GO" id="GO:0009088">
    <property type="term" value="P:threonine biosynthetic process"/>
    <property type="evidence" value="ECO:0007669"/>
    <property type="project" value="UniProtKB-UniRule"/>
</dbReference>
<evidence type="ECO:0000256" key="3">
    <source>
        <dbReference type="ARBA" id="ARBA00022898"/>
    </source>
</evidence>
<dbReference type="FunFam" id="3.40.50.1100:FF:000022">
    <property type="entry name" value="Threonine synthase"/>
    <property type="match status" value="1"/>
</dbReference>
<evidence type="ECO:0000259" key="8">
    <source>
        <dbReference type="Pfam" id="PF14821"/>
    </source>
</evidence>
<dbReference type="RefSeq" id="WP_169532858.1">
    <property type="nucleotide sequence ID" value="NZ_JABBGH010000003.1"/>
</dbReference>
<dbReference type="Pfam" id="PF14821">
    <property type="entry name" value="Thr_synth_N"/>
    <property type="match status" value="1"/>
</dbReference>
<evidence type="ECO:0000256" key="4">
    <source>
        <dbReference type="ARBA" id="ARBA00023239"/>
    </source>
</evidence>
<dbReference type="PANTHER" id="PTHR42690">
    <property type="entry name" value="THREONINE SYNTHASE FAMILY MEMBER"/>
    <property type="match status" value="1"/>
</dbReference>
<evidence type="ECO:0000256" key="5">
    <source>
        <dbReference type="NCBIfam" id="TIGR00260"/>
    </source>
</evidence>
<evidence type="ECO:0000256" key="2">
    <source>
        <dbReference type="ARBA" id="ARBA00005517"/>
    </source>
</evidence>
<dbReference type="InterPro" id="IPR029144">
    <property type="entry name" value="Thr_synth_N"/>
</dbReference>
<feature type="domain" description="Tryptophan synthase beta chain-like PALP" evidence="7">
    <location>
        <begin position="96"/>
        <end position="373"/>
    </location>
</feature>
<dbReference type="InterPro" id="IPR037158">
    <property type="entry name" value="Thr_synth_N_sf"/>
</dbReference>
<reference evidence="9 10" key="1">
    <citation type="submission" date="2020-04" db="EMBL/GenBank/DDBJ databases">
        <title>Hymenobacter polaris sp. nov., isolated from Arctic soil.</title>
        <authorList>
            <person name="Dahal R.H."/>
        </authorList>
    </citation>
    <scope>NUCLEOTIDE SEQUENCE [LARGE SCALE GENOMIC DNA]</scope>
    <source>
        <strain evidence="9 10">RP-2-7</strain>
    </source>
</reference>
<dbReference type="InterPro" id="IPR036052">
    <property type="entry name" value="TrpB-like_PALP_sf"/>
</dbReference>
<dbReference type="Gene3D" id="3.90.1380.10">
    <property type="entry name" value="Threonine synthase, N-terminal domain"/>
    <property type="match status" value="1"/>
</dbReference>
<comment type="similarity">
    <text evidence="2">Belongs to the threonine synthase family.</text>
</comment>
<proteinExistence type="inferred from homology"/>
<keyword evidence="3 6" id="KW-0663">Pyridoxal phosphate</keyword>
<dbReference type="EMBL" id="JABBGH010000003">
    <property type="protein sequence ID" value="NML67176.1"/>
    <property type="molecule type" value="Genomic_DNA"/>
</dbReference>
<evidence type="ECO:0000313" key="9">
    <source>
        <dbReference type="EMBL" id="NML67176.1"/>
    </source>
</evidence>
<evidence type="ECO:0000256" key="1">
    <source>
        <dbReference type="ARBA" id="ARBA00001933"/>
    </source>
</evidence>
<organism evidence="9 10">
    <name type="scientific">Hymenobacter polaris</name>
    <dbReference type="NCBI Taxonomy" id="2682546"/>
    <lineage>
        <taxon>Bacteria</taxon>
        <taxon>Pseudomonadati</taxon>
        <taxon>Bacteroidota</taxon>
        <taxon>Cytophagia</taxon>
        <taxon>Cytophagales</taxon>
        <taxon>Hymenobacteraceae</taxon>
        <taxon>Hymenobacter</taxon>
    </lineage>
</organism>
<dbReference type="GO" id="GO:0004795">
    <property type="term" value="F:threonine synthase activity"/>
    <property type="evidence" value="ECO:0007669"/>
    <property type="project" value="UniProtKB-UniRule"/>
</dbReference>
<feature type="domain" description="Threonine synthase N-terminal" evidence="8">
    <location>
        <begin position="2"/>
        <end position="79"/>
    </location>
</feature>
<evidence type="ECO:0000256" key="6">
    <source>
        <dbReference type="PIRSR" id="PIRSR604450-51"/>
    </source>
</evidence>
<keyword evidence="4 9" id="KW-0456">Lyase</keyword>
<dbReference type="InterPro" id="IPR051166">
    <property type="entry name" value="Threonine_Synthase"/>
</dbReference>
<comment type="caution">
    <text evidence="9">The sequence shown here is derived from an EMBL/GenBank/DDBJ whole genome shotgun (WGS) entry which is preliminary data.</text>
</comment>
<dbReference type="EC" id="4.2.3.1" evidence="5"/>
<feature type="modified residue" description="N6-(pyridoxal phosphate)lysine" evidence="6">
    <location>
        <position position="107"/>
    </location>
</feature>
<evidence type="ECO:0000259" key="7">
    <source>
        <dbReference type="Pfam" id="PF00291"/>
    </source>
</evidence>
<sequence>MHYYSLNRQSPPVDFRAATIAGQAPDGGLYFPASIPQFSPEFLNALPTLSRAEVAYEVMAPYVGDTIPEAELRRICAETVDFEFPLVPVAPGIAALELFHGPTLAFKDVGARFMSRCLGYFSSEKAAPVTVLVATSGDTGGAVAHGFLGVPGVEVVILYPTGKVSPLQELQLTTLGQNITALEVQGNFDDCQALVKQAFKDETLTAKRTLTSANSINVARWLPQQLYYLFAWQQWQAAGHAAPPVVAVPSGNFGNLCAGLLAHASGLPVGHFVAACNANDAGAAYLRSGLFEPKPAVATISNAMDVGHPSNFVRILELFEHQHAAIRQLLSGYTVSDADTRATIRRVAAAHGYLLDPHGAVAYFALGQYQAEHPGAAGFFLATAHPVKFPEVVEPLVGHPVALPAALHYLLEKPKQSVPLAPTYAALRAWLLGA</sequence>
<name>A0A7Y0AGZ8_9BACT</name>
<dbReference type="SUPFAM" id="SSF53686">
    <property type="entry name" value="Tryptophan synthase beta subunit-like PLP-dependent enzymes"/>
    <property type="match status" value="1"/>
</dbReference>
<evidence type="ECO:0000313" key="10">
    <source>
        <dbReference type="Proteomes" id="UP000559626"/>
    </source>
</evidence>
<dbReference type="InterPro" id="IPR001926">
    <property type="entry name" value="TrpB-like_PALP"/>
</dbReference>
<accession>A0A7Y0AGZ8</accession>
<dbReference type="AlphaFoldDB" id="A0A7Y0AGZ8"/>
<gene>
    <name evidence="9" type="primary">thrC</name>
    <name evidence="9" type="ORF">HHL22_18380</name>
</gene>
<dbReference type="PANTHER" id="PTHR42690:SF1">
    <property type="entry name" value="THREONINE SYNTHASE-LIKE 2"/>
    <property type="match status" value="1"/>
</dbReference>
<comment type="cofactor">
    <cofactor evidence="1 6">
        <name>pyridoxal 5'-phosphate</name>
        <dbReference type="ChEBI" id="CHEBI:597326"/>
    </cofactor>
</comment>
<dbReference type="NCBIfam" id="TIGR00260">
    <property type="entry name" value="thrC"/>
    <property type="match status" value="1"/>
</dbReference>
<protein>
    <recommendedName>
        <fullName evidence="5">Threonine synthase</fullName>
        <ecNumber evidence="5">4.2.3.1</ecNumber>
    </recommendedName>
</protein>
<dbReference type="Proteomes" id="UP000559626">
    <property type="component" value="Unassembled WGS sequence"/>
</dbReference>
<keyword evidence="10" id="KW-1185">Reference proteome</keyword>
<dbReference type="Pfam" id="PF00291">
    <property type="entry name" value="PALP"/>
    <property type="match status" value="1"/>
</dbReference>